<comment type="subcellular location">
    <subcellularLocation>
        <location evidence="1">Cytoplasm</location>
        <location evidence="1">P-body</location>
    </subcellularLocation>
    <subcellularLocation>
        <location evidence="2">Cytoplasm</location>
        <location evidence="2">Cytosol</location>
    </subcellularLocation>
</comment>
<evidence type="ECO:0000256" key="2">
    <source>
        <dbReference type="ARBA" id="ARBA00004514"/>
    </source>
</evidence>
<evidence type="ECO:0000256" key="4">
    <source>
        <dbReference type="ARBA" id="ARBA00022490"/>
    </source>
</evidence>
<feature type="compositionally biased region" description="Polar residues" evidence="8">
    <location>
        <begin position="501"/>
        <end position="517"/>
    </location>
</feature>
<dbReference type="KEGG" id="pic:PICST_65878"/>
<feature type="domain" description="SAM" evidence="9">
    <location>
        <begin position="566"/>
        <end position="630"/>
    </location>
</feature>
<dbReference type="GO" id="GO:0003729">
    <property type="term" value="F:mRNA binding"/>
    <property type="evidence" value="ECO:0007669"/>
    <property type="project" value="InterPro"/>
</dbReference>
<feature type="region of interest" description="Disordered" evidence="8">
    <location>
        <begin position="1"/>
        <end position="58"/>
    </location>
</feature>
<evidence type="ECO:0000256" key="5">
    <source>
        <dbReference type="ARBA" id="ARBA00022884"/>
    </source>
</evidence>
<dbReference type="GO" id="GO:0000932">
    <property type="term" value="C:P-body"/>
    <property type="evidence" value="ECO:0007669"/>
    <property type="project" value="UniProtKB-SubCell"/>
</dbReference>
<feature type="compositionally biased region" description="Polar residues" evidence="8">
    <location>
        <begin position="274"/>
        <end position="283"/>
    </location>
</feature>
<feature type="region of interest" description="Disordered" evidence="8">
    <location>
        <begin position="273"/>
        <end position="292"/>
    </location>
</feature>
<evidence type="ECO:0000256" key="7">
    <source>
        <dbReference type="ARBA" id="ARBA00024136"/>
    </source>
</evidence>
<evidence type="ECO:0000256" key="1">
    <source>
        <dbReference type="ARBA" id="ARBA00004201"/>
    </source>
</evidence>
<evidence type="ECO:0000256" key="8">
    <source>
        <dbReference type="SAM" id="MobiDB-lite"/>
    </source>
</evidence>
<dbReference type="STRING" id="322104.A3LX24"/>
<keyword evidence="11" id="KW-1185">Reference proteome</keyword>
<accession>A3LX24</accession>
<feature type="region of interest" description="Disordered" evidence="8">
    <location>
        <begin position="501"/>
        <end position="543"/>
    </location>
</feature>
<feature type="region of interest" description="Disordered" evidence="8">
    <location>
        <begin position="315"/>
        <end position="334"/>
    </location>
</feature>
<dbReference type="OMA" id="LHKYTDC"/>
<dbReference type="RefSeq" id="XP_001385420.2">
    <property type="nucleotide sequence ID" value="XM_001385383.1"/>
</dbReference>
<dbReference type="GeneID" id="4840083"/>
<dbReference type="InParanoid" id="A3LX24"/>
<dbReference type="PANTHER" id="PTHR12515">
    <property type="entry name" value="STERILE ALPHA MOTIF DOMAIN CONTAINING PROTEIN 4-RELATED"/>
    <property type="match status" value="1"/>
</dbReference>
<dbReference type="FunCoup" id="A3LX24">
    <property type="interactions" value="41"/>
</dbReference>
<evidence type="ECO:0000313" key="10">
    <source>
        <dbReference type="EMBL" id="ABN67391.2"/>
    </source>
</evidence>
<dbReference type="HOGENOM" id="CLU_443421_0_0_1"/>
<feature type="compositionally biased region" description="Low complexity" evidence="8">
    <location>
        <begin position="88"/>
        <end position="101"/>
    </location>
</feature>
<dbReference type="EMBL" id="CP000500">
    <property type="protein sequence ID" value="ABN67391.2"/>
    <property type="molecule type" value="Genomic_DNA"/>
</dbReference>
<dbReference type="Gene3D" id="1.10.150.50">
    <property type="entry name" value="Transcription Factor, Ets-1"/>
    <property type="match status" value="1"/>
</dbReference>
<keyword evidence="4" id="KW-0963">Cytoplasm</keyword>
<feature type="compositionally biased region" description="Low complexity" evidence="8">
    <location>
        <begin position="405"/>
        <end position="424"/>
    </location>
</feature>
<evidence type="ECO:0000259" key="9">
    <source>
        <dbReference type="SMART" id="SM00454"/>
    </source>
</evidence>
<feature type="compositionally biased region" description="Low complexity" evidence="8">
    <location>
        <begin position="108"/>
        <end position="121"/>
    </location>
</feature>
<evidence type="ECO:0000313" key="11">
    <source>
        <dbReference type="Proteomes" id="UP000002258"/>
    </source>
</evidence>
<comment type="subunit">
    <text evidence="6">Monomer. Binds to RNA.</text>
</comment>
<dbReference type="InterPro" id="IPR013761">
    <property type="entry name" value="SAM/pointed_sf"/>
</dbReference>
<feature type="region of interest" description="Disordered" evidence="8">
    <location>
        <begin position="397"/>
        <end position="431"/>
    </location>
</feature>
<dbReference type="Proteomes" id="UP000002258">
    <property type="component" value="Chromosome 6"/>
</dbReference>
<dbReference type="CDD" id="cd09556">
    <property type="entry name" value="SAM_VTS1_fungal"/>
    <property type="match status" value="1"/>
</dbReference>
<dbReference type="SMART" id="SM00454">
    <property type="entry name" value="SAM"/>
    <property type="match status" value="1"/>
</dbReference>
<comment type="similarity">
    <text evidence="3">Belongs to the VTS1 family.</text>
</comment>
<dbReference type="Pfam" id="PF07647">
    <property type="entry name" value="SAM_2"/>
    <property type="match status" value="1"/>
</dbReference>
<keyword evidence="5" id="KW-0694">RNA-binding</keyword>
<feature type="region of interest" description="Disordered" evidence="8">
    <location>
        <begin position="88"/>
        <end position="121"/>
    </location>
</feature>
<dbReference type="PANTHER" id="PTHR12515:SF5">
    <property type="entry name" value="PROTEIN SMAUG"/>
    <property type="match status" value="1"/>
</dbReference>
<dbReference type="InterPro" id="IPR050897">
    <property type="entry name" value="SMAUG/VTS1_RNA-bind"/>
</dbReference>
<dbReference type="GO" id="GO:0000289">
    <property type="term" value="P:nuclear-transcribed mRNA poly(A) tail shortening"/>
    <property type="evidence" value="ECO:0007669"/>
    <property type="project" value="TreeGrafter"/>
</dbReference>
<dbReference type="InterPro" id="IPR001660">
    <property type="entry name" value="SAM"/>
</dbReference>
<reference evidence="10 11" key="1">
    <citation type="journal article" date="2007" name="Nat. Biotechnol.">
        <title>Genome sequence of the lignocellulose-bioconverting and xylose-fermenting yeast Pichia stipitis.</title>
        <authorList>
            <person name="Jeffries T.W."/>
            <person name="Grigoriev I.V."/>
            <person name="Grimwood J."/>
            <person name="Laplaza J.M."/>
            <person name="Aerts A."/>
            <person name="Salamov A."/>
            <person name="Schmutz J."/>
            <person name="Lindquist E."/>
            <person name="Dehal P."/>
            <person name="Shapiro H."/>
            <person name="Jin Y.S."/>
            <person name="Passoth V."/>
            <person name="Richardson P.M."/>
        </authorList>
    </citation>
    <scope>NUCLEOTIDE SEQUENCE [LARGE SCALE GENOMIC DNA]</scope>
    <source>
        <strain evidence="11">ATCC 58785 / CBS 6054 / NBRC 10063 / NRRL Y-11545</strain>
    </source>
</reference>
<dbReference type="AlphaFoldDB" id="A3LX24"/>
<dbReference type="eggNOG" id="KOG3791">
    <property type="taxonomic scope" value="Eukaryota"/>
</dbReference>
<gene>
    <name evidence="10" type="ORF">PICST_65878</name>
</gene>
<feature type="compositionally biased region" description="Low complexity" evidence="8">
    <location>
        <begin position="32"/>
        <end position="50"/>
    </location>
</feature>
<organism evidence="10 11">
    <name type="scientific">Scheffersomyces stipitis (strain ATCC 58785 / CBS 6054 / NBRC 10063 / NRRL Y-11545)</name>
    <name type="common">Yeast</name>
    <name type="synonym">Pichia stipitis</name>
    <dbReference type="NCBI Taxonomy" id="322104"/>
    <lineage>
        <taxon>Eukaryota</taxon>
        <taxon>Fungi</taxon>
        <taxon>Dikarya</taxon>
        <taxon>Ascomycota</taxon>
        <taxon>Saccharomycotina</taxon>
        <taxon>Pichiomycetes</taxon>
        <taxon>Debaryomycetaceae</taxon>
        <taxon>Scheffersomyces</taxon>
    </lineage>
</organism>
<name>A3LX24_PICST</name>
<dbReference type="InterPro" id="IPR037635">
    <property type="entry name" value="VTS1_SAM"/>
</dbReference>
<protein>
    <recommendedName>
        <fullName evidence="7">RNA-binding protein VTS1</fullName>
    </recommendedName>
</protein>
<dbReference type="SUPFAM" id="SSF47769">
    <property type="entry name" value="SAM/Pointed domain"/>
    <property type="match status" value="1"/>
</dbReference>
<evidence type="ECO:0000256" key="3">
    <source>
        <dbReference type="ARBA" id="ARBA00007325"/>
    </source>
</evidence>
<proteinExistence type="inferred from homology"/>
<dbReference type="OrthoDB" id="2155283at2759"/>
<evidence type="ECO:0000256" key="6">
    <source>
        <dbReference type="ARBA" id="ARBA00024046"/>
    </source>
</evidence>
<sequence>MESNESPNPYMSRPIILSPPPLEQHKFANFQSSSASTAASTTPSGSAGSTQQLPVGHAERQQSVGYNLQHEFETLTVDLDLDLRNNRDSNSITSSSRNNTTGGNPSPAAASSTSLGHGHSLLAPAASKHGFSSELLMSSGNSSGLNHPFRENAISPIPAVASANAGIASLLATTSSGNTTNNGNSLLHPPPLASIPNRPQSVNDFSNFFNRQQQLEPQASAPLTSNFYSELMTFTGWIENLNPQDTVSMIDYLCSNLPLDILLTFKSKLDNHLTSHPSQQKGQTAPPYGNIMSPYSSYSQSDLYNDMDQLNLGNEKTLTQPQPTHLYQPKPKQNTYRTAAQYLAFVEQKNPRPKSAEPSLNVNGANRFSAHQQFERAKSPTSHLYEKTNFLQLAAGNSSHNTHSQQQQQPQQQPQQQQQQQQQQGSSQDDSLELNAHTALKLGALATINSRVALDSNRKHVYHQHAGNVSYYQTNASPHYPGQQMKTMAQSLSHEEQINRTLNSSSVPVSIHRNNANSSKSPKSKKSEQKQENLSGINSVVTGSTNMSVSSSLTGSSNSSMPSEVANIELLNNIPAWLKLLRLHKYTDCLKDTPWKELIELDNEQLELKGVAALGARRKLLKAFDAVKLTLEE</sequence>
<dbReference type="GO" id="GO:0005829">
    <property type="term" value="C:cytosol"/>
    <property type="evidence" value="ECO:0007669"/>
    <property type="project" value="UniProtKB-SubCell"/>
</dbReference>